<comment type="caution">
    <text evidence="2">The sequence shown here is derived from an EMBL/GenBank/DDBJ whole genome shotgun (WGS) entry which is preliminary data.</text>
</comment>
<feature type="region of interest" description="Disordered" evidence="1">
    <location>
        <begin position="1"/>
        <end position="40"/>
    </location>
</feature>
<protein>
    <submittedName>
        <fullName evidence="2">Uncharacterized protein</fullName>
    </submittedName>
</protein>
<organism evidence="2">
    <name type="scientific">marine sediment metagenome</name>
    <dbReference type="NCBI Taxonomy" id="412755"/>
    <lineage>
        <taxon>unclassified sequences</taxon>
        <taxon>metagenomes</taxon>
        <taxon>ecological metagenomes</taxon>
    </lineage>
</organism>
<evidence type="ECO:0000256" key="1">
    <source>
        <dbReference type="SAM" id="MobiDB-lite"/>
    </source>
</evidence>
<name>X1RFZ4_9ZZZZ</name>
<feature type="compositionally biased region" description="Basic residues" evidence="1">
    <location>
        <begin position="1"/>
        <end position="11"/>
    </location>
</feature>
<proteinExistence type="predicted"/>
<feature type="compositionally biased region" description="Basic residues" evidence="1">
    <location>
        <begin position="18"/>
        <end position="30"/>
    </location>
</feature>
<gene>
    <name evidence="2" type="ORF">S12H4_10822</name>
</gene>
<dbReference type="EMBL" id="BARW01004717">
    <property type="protein sequence ID" value="GAI65921.1"/>
    <property type="molecule type" value="Genomic_DNA"/>
</dbReference>
<dbReference type="AlphaFoldDB" id="X1RFZ4"/>
<accession>X1RFZ4</accession>
<evidence type="ECO:0000313" key="2">
    <source>
        <dbReference type="EMBL" id="GAI65921.1"/>
    </source>
</evidence>
<reference evidence="2" key="1">
    <citation type="journal article" date="2014" name="Front. Microbiol.">
        <title>High frequency of phylogenetically diverse reductive dehalogenase-homologous genes in deep subseafloor sedimentary metagenomes.</title>
        <authorList>
            <person name="Kawai M."/>
            <person name="Futagami T."/>
            <person name="Toyoda A."/>
            <person name="Takaki Y."/>
            <person name="Nishi S."/>
            <person name="Hori S."/>
            <person name="Arai W."/>
            <person name="Tsubouchi T."/>
            <person name="Morono Y."/>
            <person name="Uchiyama I."/>
            <person name="Ito T."/>
            <person name="Fujiyama A."/>
            <person name="Inagaki F."/>
            <person name="Takami H."/>
        </authorList>
    </citation>
    <scope>NUCLEOTIDE SEQUENCE</scope>
    <source>
        <strain evidence="2">Expedition CK06-06</strain>
    </source>
</reference>
<sequence>MKIIMGKKKKYPSAPTYKRVKAHNKTKGTKLKGFAEKHKN</sequence>